<name>A0A8H4N3H9_9PEZI</name>
<evidence type="ECO:0000313" key="3">
    <source>
        <dbReference type="EMBL" id="KAF4305803.1"/>
    </source>
</evidence>
<evidence type="ECO:0000256" key="1">
    <source>
        <dbReference type="SAM" id="MobiDB-lite"/>
    </source>
</evidence>
<keyword evidence="4" id="KW-1185">Reference proteome</keyword>
<dbReference type="EMBL" id="WWBZ02000040">
    <property type="protein sequence ID" value="KAF4305803.1"/>
    <property type="molecule type" value="Genomic_DNA"/>
</dbReference>
<dbReference type="InterPro" id="IPR029032">
    <property type="entry name" value="AhpD-like"/>
</dbReference>
<dbReference type="Proteomes" id="UP000572817">
    <property type="component" value="Unassembled WGS sequence"/>
</dbReference>
<accession>A0A8H4N3H9</accession>
<dbReference type="Gene3D" id="1.20.1290.10">
    <property type="entry name" value="AhpD-like"/>
    <property type="match status" value="1"/>
</dbReference>
<dbReference type="AlphaFoldDB" id="A0A8H4N3H9"/>
<sequence>MPPSPQTLPALLSKIRTALPASIPKSAAYILPASTLTALGHPNLLGPLFLHVTGHSSTTATSHHDQHGIPPPPPPSPPRPASPEETRAVSLHLRDTLLKEWTLIGIPLVITAVASLGAAEREAGLFPPLPSSPPSASSYALGPQSELSPRYASPDLNLSPNTDVHARGVSHIVTLYRQHLPAIMATWGSHEADFRWLEESVIYGAFLSDREVLSELETSLITVSGIMAQGLKGPSLWHLRGLRRLGVSKGDVEAVVRVIGECVKWAGGRVTGATGAEGEADDWVSWVGEVESEV</sequence>
<dbReference type="EMBL" id="WWBZ02000082">
    <property type="protein sequence ID" value="KAF4300772.1"/>
    <property type="molecule type" value="Genomic_DNA"/>
</dbReference>
<protein>
    <recommendedName>
        <fullName evidence="5">Carboxymuconolactone decarboxylase-like domain-containing protein</fullName>
    </recommendedName>
</protein>
<evidence type="ECO:0000313" key="4">
    <source>
        <dbReference type="Proteomes" id="UP000572817"/>
    </source>
</evidence>
<gene>
    <name evidence="3" type="ORF">GTA08_BOTSDO07086</name>
    <name evidence="2" type="ORF">GTA08_BOTSDO11281</name>
</gene>
<proteinExistence type="predicted"/>
<dbReference type="PANTHER" id="PTHR28180">
    <property type="entry name" value="CONSERVED MITOCHONDRIAL PROTEIN-RELATED"/>
    <property type="match status" value="1"/>
</dbReference>
<dbReference type="OrthoDB" id="5537330at2759"/>
<dbReference type="InterPro" id="IPR052999">
    <property type="entry name" value="PTS1_Protein"/>
</dbReference>
<feature type="region of interest" description="Disordered" evidence="1">
    <location>
        <begin position="56"/>
        <end position="87"/>
    </location>
</feature>
<feature type="compositionally biased region" description="Pro residues" evidence="1">
    <location>
        <begin position="69"/>
        <end position="81"/>
    </location>
</feature>
<dbReference type="SUPFAM" id="SSF69118">
    <property type="entry name" value="AhpD-like"/>
    <property type="match status" value="1"/>
</dbReference>
<comment type="caution">
    <text evidence="3">The sequence shown here is derived from an EMBL/GenBank/DDBJ whole genome shotgun (WGS) entry which is preliminary data.</text>
</comment>
<feature type="region of interest" description="Disordered" evidence="1">
    <location>
        <begin position="127"/>
        <end position="159"/>
    </location>
</feature>
<evidence type="ECO:0008006" key="5">
    <source>
        <dbReference type="Google" id="ProtNLM"/>
    </source>
</evidence>
<reference evidence="3 4" key="1">
    <citation type="submission" date="2020-04" db="EMBL/GenBank/DDBJ databases">
        <title>Genome Assembly and Annotation of Botryosphaeria dothidea sdau 11-99, a Latent Pathogen of Apple Fruit Ring Rot in China.</title>
        <authorList>
            <person name="Yu C."/>
            <person name="Diao Y."/>
            <person name="Lu Q."/>
            <person name="Zhao J."/>
            <person name="Cui S."/>
            <person name="Peng C."/>
            <person name="He B."/>
            <person name="Liu H."/>
        </authorList>
    </citation>
    <scope>NUCLEOTIDE SEQUENCE [LARGE SCALE GENOMIC DNA]</scope>
    <source>
        <strain evidence="4">sdau11-99</strain>
        <strain evidence="3">Sdau11-99</strain>
    </source>
</reference>
<organism evidence="3 4">
    <name type="scientific">Botryosphaeria dothidea</name>
    <dbReference type="NCBI Taxonomy" id="55169"/>
    <lineage>
        <taxon>Eukaryota</taxon>
        <taxon>Fungi</taxon>
        <taxon>Dikarya</taxon>
        <taxon>Ascomycota</taxon>
        <taxon>Pezizomycotina</taxon>
        <taxon>Dothideomycetes</taxon>
        <taxon>Dothideomycetes incertae sedis</taxon>
        <taxon>Botryosphaeriales</taxon>
        <taxon>Botryosphaeriaceae</taxon>
        <taxon>Botryosphaeria</taxon>
    </lineage>
</organism>
<evidence type="ECO:0000313" key="2">
    <source>
        <dbReference type="EMBL" id="KAF4300772.1"/>
    </source>
</evidence>